<name>A0A5D3C138_CUCMM</name>
<dbReference type="InterPro" id="IPR039537">
    <property type="entry name" value="Retrotran_Ty1/copia-like"/>
</dbReference>
<dbReference type="Gene3D" id="3.30.420.10">
    <property type="entry name" value="Ribonuclease H-like superfamily/Ribonuclease H"/>
    <property type="match status" value="1"/>
</dbReference>
<accession>A0A5D3C138</accession>
<dbReference type="Proteomes" id="UP000321947">
    <property type="component" value="Unassembled WGS sequence"/>
</dbReference>
<reference evidence="4 5" key="1">
    <citation type="submission" date="2019-08" db="EMBL/GenBank/DDBJ databases">
        <title>Draft genome sequences of two oriental melons (Cucumis melo L. var makuwa).</title>
        <authorList>
            <person name="Kwon S.-Y."/>
        </authorList>
    </citation>
    <scope>NUCLEOTIDE SEQUENCE [LARGE SCALE GENOMIC DNA]</scope>
    <source>
        <strain evidence="5">cv. Chang Bougi</strain>
        <tissue evidence="4">Leaf</tissue>
    </source>
</reference>
<dbReference type="GO" id="GO:0003676">
    <property type="term" value="F:nucleic acid binding"/>
    <property type="evidence" value="ECO:0007669"/>
    <property type="project" value="InterPro"/>
</dbReference>
<dbReference type="InterPro" id="IPR036397">
    <property type="entry name" value="RNaseH_sf"/>
</dbReference>
<dbReference type="PANTHER" id="PTHR42648:SF28">
    <property type="entry name" value="TRANSPOSON-ENCODED PROTEIN WITH RIBONUCLEASE H-LIKE AND RETROVIRUS ZINC FINGER-LIKE DOMAINS"/>
    <property type="match status" value="1"/>
</dbReference>
<evidence type="ECO:0000313" key="5">
    <source>
        <dbReference type="Proteomes" id="UP000321947"/>
    </source>
</evidence>
<dbReference type="EMBL" id="SSTD01014757">
    <property type="protein sequence ID" value="TYK04079.1"/>
    <property type="molecule type" value="Genomic_DNA"/>
</dbReference>
<organism evidence="4 5">
    <name type="scientific">Cucumis melo var. makuwa</name>
    <name type="common">Oriental melon</name>
    <dbReference type="NCBI Taxonomy" id="1194695"/>
    <lineage>
        <taxon>Eukaryota</taxon>
        <taxon>Viridiplantae</taxon>
        <taxon>Streptophyta</taxon>
        <taxon>Embryophyta</taxon>
        <taxon>Tracheophyta</taxon>
        <taxon>Spermatophyta</taxon>
        <taxon>Magnoliopsida</taxon>
        <taxon>eudicotyledons</taxon>
        <taxon>Gunneridae</taxon>
        <taxon>Pentapetalae</taxon>
        <taxon>rosids</taxon>
        <taxon>fabids</taxon>
        <taxon>Cucurbitales</taxon>
        <taxon>Cucurbitaceae</taxon>
        <taxon>Benincaseae</taxon>
        <taxon>Cucumis</taxon>
    </lineage>
</organism>
<dbReference type="Pfam" id="PF07727">
    <property type="entry name" value="RVT_2"/>
    <property type="match status" value="1"/>
</dbReference>
<dbReference type="GO" id="GO:0015074">
    <property type="term" value="P:DNA integration"/>
    <property type="evidence" value="ECO:0007669"/>
    <property type="project" value="InterPro"/>
</dbReference>
<dbReference type="InterPro" id="IPR025724">
    <property type="entry name" value="GAG-pre-integrase_dom"/>
</dbReference>
<evidence type="ECO:0000259" key="3">
    <source>
        <dbReference type="PROSITE" id="PS50994"/>
    </source>
</evidence>
<proteinExistence type="predicted"/>
<dbReference type="SUPFAM" id="SSF53098">
    <property type="entry name" value="Ribonuclease H-like"/>
    <property type="match status" value="1"/>
</dbReference>
<sequence>MDQSKSLEENLDKFQKIIVDLNNIGEKISDENQAVILLNSSPETYREVKAAIKYGRDSLTMSIVLDALKTRNLEIKKECKDDELLMARERSEKKSWKETTNRYESVEVLMVSHRDIKDAWIMDSGEGTIVSSSADIASDKVTDMSMLWHKRLVHVSERGLQALSQQGLLGGVKNVELPFCEHCIMGKSTRVESGKRKHTTKGRKVKYLRTDNDLEFVNNKFNNFCKSKGITRHFTVTYTPQQNGLAERLNRTIMERTRCLLTNASLPLKFWGEAARTACYLINRSPSTTLNLKTPQDVWAGKAPSLDHLRVFGCTTYAHVKDGKLNKRALKCMFIDVSSDQPPLVLETEDTQQSEFDDIRSQQERILIDEGAFIEESAILKQSLLLLKRQLSDSKKQWKNAIEAELFSLQKNLIWSLVSKPPNQKLIQSKWIYKIKPGIGGDSKPRYKARLVAKGYTQKEGVDFHEIFSPVVRHSSIRLILTIDIHFNMFIEQMDVTTTFLHGELEEVIYMAQLKGYEVKGKEHRELMMFVFTGNHLRKESYVIKLLEKYNMSSSKAVSTPLASHFRISLSQCPITEQERPDLGYAISMINRDCDKSTLLEGFTDANYAVDLDKRRSLSSHILCLYGNVVSWKVNLQLVVALLTTESKYISPGEAVKEAVWLKRIVGELLLQEFILIIHCDSQSAIHLAKNQSHHERSKHIDVKFYYTRNVIT</sequence>
<dbReference type="CDD" id="cd09272">
    <property type="entry name" value="RNase_HI_RT_Ty1"/>
    <property type="match status" value="1"/>
</dbReference>
<dbReference type="Pfam" id="PF13976">
    <property type="entry name" value="gag_pre-integrs"/>
    <property type="match status" value="1"/>
</dbReference>
<keyword evidence="1" id="KW-0479">Metal-binding</keyword>
<protein>
    <recommendedName>
        <fullName evidence="3">Integrase catalytic domain-containing protein</fullName>
    </recommendedName>
</protein>
<evidence type="ECO:0000313" key="4">
    <source>
        <dbReference type="EMBL" id="TYK04079.1"/>
    </source>
</evidence>
<comment type="caution">
    <text evidence="4">The sequence shown here is derived from an EMBL/GenBank/DDBJ whole genome shotgun (WGS) entry which is preliminary data.</text>
</comment>
<dbReference type="InterPro" id="IPR001584">
    <property type="entry name" value="Integrase_cat-core"/>
</dbReference>
<evidence type="ECO:0000256" key="1">
    <source>
        <dbReference type="ARBA" id="ARBA00022723"/>
    </source>
</evidence>
<keyword evidence="2" id="KW-0378">Hydrolase</keyword>
<gene>
    <name evidence="4" type="ORF">E5676_scaffold2119G00060</name>
</gene>
<dbReference type="Pfam" id="PF14223">
    <property type="entry name" value="Retrotran_gag_2"/>
    <property type="match status" value="1"/>
</dbReference>
<dbReference type="InterPro" id="IPR012337">
    <property type="entry name" value="RNaseH-like_sf"/>
</dbReference>
<feature type="domain" description="Integrase catalytic" evidence="3">
    <location>
        <begin position="206"/>
        <end position="303"/>
    </location>
</feature>
<dbReference type="GO" id="GO:0016787">
    <property type="term" value="F:hydrolase activity"/>
    <property type="evidence" value="ECO:0007669"/>
    <property type="project" value="UniProtKB-KW"/>
</dbReference>
<dbReference type="PANTHER" id="PTHR42648">
    <property type="entry name" value="TRANSPOSASE, PUTATIVE-RELATED"/>
    <property type="match status" value="1"/>
</dbReference>
<dbReference type="AlphaFoldDB" id="A0A5D3C138"/>
<dbReference type="GO" id="GO:0046872">
    <property type="term" value="F:metal ion binding"/>
    <property type="evidence" value="ECO:0007669"/>
    <property type="project" value="UniProtKB-KW"/>
</dbReference>
<dbReference type="PROSITE" id="PS50994">
    <property type="entry name" value="INTEGRASE"/>
    <property type="match status" value="1"/>
</dbReference>
<evidence type="ECO:0000256" key="2">
    <source>
        <dbReference type="ARBA" id="ARBA00022801"/>
    </source>
</evidence>
<dbReference type="InterPro" id="IPR013103">
    <property type="entry name" value="RVT_2"/>
</dbReference>